<protein>
    <submittedName>
        <fullName evidence="1">Uncharacterized protein</fullName>
    </submittedName>
</protein>
<keyword evidence="2" id="KW-1185">Reference proteome</keyword>
<dbReference type="InterPro" id="IPR036249">
    <property type="entry name" value="Thioredoxin-like_sf"/>
</dbReference>
<dbReference type="PANTHER" id="PTHR28630:SF3">
    <property type="entry name" value="PEROXIREDOXIN-LIKE 2C"/>
    <property type="match status" value="1"/>
</dbReference>
<dbReference type="Pfam" id="PF13911">
    <property type="entry name" value="AhpC-TSA_2"/>
    <property type="match status" value="1"/>
</dbReference>
<evidence type="ECO:0000313" key="1">
    <source>
        <dbReference type="EMBL" id="KAK9812732.1"/>
    </source>
</evidence>
<dbReference type="InterPro" id="IPR032801">
    <property type="entry name" value="PXL2A/B/C"/>
</dbReference>
<reference evidence="1 2" key="1">
    <citation type="journal article" date="2024" name="Nat. Commun.">
        <title>Phylogenomics reveals the evolutionary origins of lichenization in chlorophyte algae.</title>
        <authorList>
            <person name="Puginier C."/>
            <person name="Libourel C."/>
            <person name="Otte J."/>
            <person name="Skaloud P."/>
            <person name="Haon M."/>
            <person name="Grisel S."/>
            <person name="Petersen M."/>
            <person name="Berrin J.G."/>
            <person name="Delaux P.M."/>
            <person name="Dal Grande F."/>
            <person name="Keller J."/>
        </authorList>
    </citation>
    <scope>NUCLEOTIDE SEQUENCE [LARGE SCALE GENOMIC DNA]</scope>
    <source>
        <strain evidence="1 2">SAG 2043</strain>
    </source>
</reference>
<evidence type="ECO:0000313" key="2">
    <source>
        <dbReference type="Proteomes" id="UP001489004"/>
    </source>
</evidence>
<name>A0AAW1PVF2_9CHLO</name>
<dbReference type="Proteomes" id="UP001489004">
    <property type="component" value="Unassembled WGS sequence"/>
</dbReference>
<dbReference type="EMBL" id="JALJOR010000008">
    <property type="protein sequence ID" value="KAK9812732.1"/>
    <property type="molecule type" value="Genomic_DNA"/>
</dbReference>
<proteinExistence type="predicted"/>
<gene>
    <name evidence="1" type="ORF">WJX72_002816</name>
</gene>
<dbReference type="PANTHER" id="PTHR28630">
    <property type="match status" value="1"/>
</dbReference>
<sequence>MGILVQSASTGAAVPLLSLWQAEAGTRCVVPFLTHFADLSSWEYAQKLVKLIPTLQARGVQVVAVGLGSVDNARKFSEILNFPVSLLYADPEGLCYSALGFSKGFGADLDINPYMKLLPMLMGIGSPGTVQEVLRGYVGDRHAKPVFEGQTPFNMLGQGYQRPFELATLRLNNMIGILPKWVELSPPKQELLTQQGGTLVFNGAQTVFRHDDSGILKYTDVYALREVALSGTAALPP</sequence>
<organism evidence="1 2">
    <name type="scientific">[Myrmecia] bisecta</name>
    <dbReference type="NCBI Taxonomy" id="41462"/>
    <lineage>
        <taxon>Eukaryota</taxon>
        <taxon>Viridiplantae</taxon>
        <taxon>Chlorophyta</taxon>
        <taxon>core chlorophytes</taxon>
        <taxon>Trebouxiophyceae</taxon>
        <taxon>Trebouxiales</taxon>
        <taxon>Trebouxiaceae</taxon>
        <taxon>Myrmecia</taxon>
    </lineage>
</organism>
<dbReference type="AlphaFoldDB" id="A0AAW1PVF2"/>
<dbReference type="Gene3D" id="3.40.30.10">
    <property type="entry name" value="Glutaredoxin"/>
    <property type="match status" value="1"/>
</dbReference>
<accession>A0AAW1PVF2</accession>
<dbReference type="SUPFAM" id="SSF52833">
    <property type="entry name" value="Thioredoxin-like"/>
    <property type="match status" value="1"/>
</dbReference>
<comment type="caution">
    <text evidence="1">The sequence shown here is derived from an EMBL/GenBank/DDBJ whole genome shotgun (WGS) entry which is preliminary data.</text>
</comment>